<dbReference type="PRINTS" id="PR00111">
    <property type="entry name" value="ABHYDROLASE"/>
</dbReference>
<dbReference type="GeneID" id="91572502"/>
<protein>
    <submittedName>
        <fullName evidence="2">Pimeloyl-ACP methyl ester carboxylesterase</fullName>
    </submittedName>
</protein>
<sequence>MSEEIVRSLTVDGMRYAYRVLPRPEPVTEPVVVFGGALQGMFGWPQMEDRLGPVADLVTADLPGMGSGAVCPADAGIEVLHTAVARIIEDLGVPRVNLFGYSFGAILAFRQAQRYPDRIARLVLGGMPSTLTDAQHDGLRQVAEILAAGRAEDFATRVADAMICRDEDRVVRHRQLVHRYVRRSLLHVARHSPHAAHALGRTLANRLDLGGGLTGVPTLSFAGEHDTVVPPAAQRAFATTIEDSRFAVIAESDHWVIMERAAEVADLTWRFFTDQPLHSAPYLAEPLSRRGAALVRRATAGGTPSFS</sequence>
<dbReference type="InterPro" id="IPR050266">
    <property type="entry name" value="AB_hydrolase_sf"/>
</dbReference>
<dbReference type="EMBL" id="JAGIOH010000001">
    <property type="protein sequence ID" value="MBP2406182.1"/>
    <property type="molecule type" value="Genomic_DNA"/>
</dbReference>
<reference evidence="2 3" key="1">
    <citation type="submission" date="2021-03" db="EMBL/GenBank/DDBJ databases">
        <title>Sequencing the genomes of 1000 actinobacteria strains.</title>
        <authorList>
            <person name="Klenk H.-P."/>
        </authorList>
    </citation>
    <scope>NUCLEOTIDE SEQUENCE [LARGE SCALE GENOMIC DNA]</scope>
    <source>
        <strain evidence="2 3">DSM 41480</strain>
    </source>
</reference>
<evidence type="ECO:0000313" key="3">
    <source>
        <dbReference type="Proteomes" id="UP001519291"/>
    </source>
</evidence>
<dbReference type="InterPro" id="IPR029058">
    <property type="entry name" value="AB_hydrolase_fold"/>
</dbReference>
<dbReference type="SUPFAM" id="SSF53474">
    <property type="entry name" value="alpha/beta-Hydrolases"/>
    <property type="match status" value="1"/>
</dbReference>
<dbReference type="PANTHER" id="PTHR43798">
    <property type="entry name" value="MONOACYLGLYCEROL LIPASE"/>
    <property type="match status" value="1"/>
</dbReference>
<dbReference type="Pfam" id="PF00561">
    <property type="entry name" value="Abhydrolase_1"/>
    <property type="match status" value="1"/>
</dbReference>
<accession>A0ABS4YCM2</accession>
<feature type="domain" description="AB hydrolase-1" evidence="1">
    <location>
        <begin position="30"/>
        <end position="260"/>
    </location>
</feature>
<proteinExistence type="predicted"/>
<evidence type="ECO:0000259" key="1">
    <source>
        <dbReference type="Pfam" id="PF00561"/>
    </source>
</evidence>
<keyword evidence="3" id="KW-1185">Reference proteome</keyword>
<comment type="caution">
    <text evidence="2">The sequence shown here is derived from an EMBL/GenBank/DDBJ whole genome shotgun (WGS) entry which is preliminary data.</text>
</comment>
<organism evidence="2 3">
    <name type="scientific">Streptomyces syringium</name>
    <dbReference type="NCBI Taxonomy" id="76729"/>
    <lineage>
        <taxon>Bacteria</taxon>
        <taxon>Bacillati</taxon>
        <taxon>Actinomycetota</taxon>
        <taxon>Actinomycetes</taxon>
        <taxon>Kitasatosporales</taxon>
        <taxon>Streptomycetaceae</taxon>
        <taxon>Streptomyces</taxon>
    </lineage>
</organism>
<dbReference type="Gene3D" id="3.40.50.1820">
    <property type="entry name" value="alpha/beta hydrolase"/>
    <property type="match status" value="1"/>
</dbReference>
<evidence type="ECO:0000313" key="2">
    <source>
        <dbReference type="EMBL" id="MBP2406182.1"/>
    </source>
</evidence>
<dbReference type="RefSeq" id="WP_209517595.1">
    <property type="nucleotide sequence ID" value="NZ_JAGIOH010000001.1"/>
</dbReference>
<dbReference type="InterPro" id="IPR000073">
    <property type="entry name" value="AB_hydrolase_1"/>
</dbReference>
<gene>
    <name evidence="2" type="ORF">JO379_005651</name>
</gene>
<dbReference type="PANTHER" id="PTHR43798:SF33">
    <property type="entry name" value="HYDROLASE, PUTATIVE (AFU_ORTHOLOGUE AFUA_2G14860)-RELATED"/>
    <property type="match status" value="1"/>
</dbReference>
<dbReference type="Proteomes" id="UP001519291">
    <property type="component" value="Unassembled WGS sequence"/>
</dbReference>
<name>A0ABS4YCM2_9ACTN</name>